<comment type="caution">
    <text evidence="4">The sequence shown here is derived from an EMBL/GenBank/DDBJ whole genome shotgun (WGS) entry which is preliminary data.</text>
</comment>
<organism evidence="4 5">
    <name type="scientific">Chlorella vulgaris</name>
    <name type="common">Green alga</name>
    <dbReference type="NCBI Taxonomy" id="3077"/>
    <lineage>
        <taxon>Eukaryota</taxon>
        <taxon>Viridiplantae</taxon>
        <taxon>Chlorophyta</taxon>
        <taxon>core chlorophytes</taxon>
        <taxon>Trebouxiophyceae</taxon>
        <taxon>Chlorellales</taxon>
        <taxon>Chlorellaceae</taxon>
        <taxon>Chlorella clade</taxon>
        <taxon>Chlorella</taxon>
    </lineage>
</organism>
<evidence type="ECO:0000256" key="3">
    <source>
        <dbReference type="RuleBase" id="RU000363"/>
    </source>
</evidence>
<dbReference type="AlphaFoldDB" id="A0A9D4TLG9"/>
<dbReference type="OrthoDB" id="1393670at2759"/>
<evidence type="ECO:0000313" key="4">
    <source>
        <dbReference type="EMBL" id="KAI3428620.1"/>
    </source>
</evidence>
<keyword evidence="5" id="KW-1185">Reference proteome</keyword>
<dbReference type="Proteomes" id="UP001055712">
    <property type="component" value="Unassembled WGS sequence"/>
</dbReference>
<keyword evidence="2" id="KW-0560">Oxidoreductase</keyword>
<reference evidence="4" key="2">
    <citation type="submission" date="2020-11" db="EMBL/GenBank/DDBJ databases">
        <authorList>
            <person name="Cecchin M."/>
            <person name="Marcolungo L."/>
            <person name="Rossato M."/>
            <person name="Girolomoni L."/>
            <person name="Cosentino E."/>
            <person name="Cuine S."/>
            <person name="Li-Beisson Y."/>
            <person name="Delledonne M."/>
            <person name="Ballottari M."/>
        </authorList>
    </citation>
    <scope>NUCLEOTIDE SEQUENCE</scope>
    <source>
        <strain evidence="4">211/11P</strain>
        <tissue evidence="4">Whole cell</tissue>
    </source>
</reference>
<evidence type="ECO:0000256" key="2">
    <source>
        <dbReference type="ARBA" id="ARBA00023002"/>
    </source>
</evidence>
<dbReference type="EMBL" id="SIDB01000009">
    <property type="protein sequence ID" value="KAI3428620.1"/>
    <property type="molecule type" value="Genomic_DNA"/>
</dbReference>
<gene>
    <name evidence="4" type="ORF">D9Q98_007443</name>
</gene>
<dbReference type="InterPro" id="IPR020904">
    <property type="entry name" value="Sc_DH/Rdtase_CS"/>
</dbReference>
<dbReference type="PRINTS" id="PR00080">
    <property type="entry name" value="SDRFAMILY"/>
</dbReference>
<dbReference type="InterPro" id="IPR002347">
    <property type="entry name" value="SDR_fam"/>
</dbReference>
<name>A0A9D4TLG9_CHLVU</name>
<dbReference type="FunFam" id="3.40.50.720:FF:000084">
    <property type="entry name" value="Short-chain dehydrogenase reductase"/>
    <property type="match status" value="1"/>
</dbReference>
<comment type="similarity">
    <text evidence="1 3">Belongs to the short-chain dehydrogenases/reductases (SDR) family.</text>
</comment>
<dbReference type="GO" id="GO:0006633">
    <property type="term" value="P:fatty acid biosynthetic process"/>
    <property type="evidence" value="ECO:0007669"/>
    <property type="project" value="TreeGrafter"/>
</dbReference>
<dbReference type="PROSITE" id="PS00061">
    <property type="entry name" value="ADH_SHORT"/>
    <property type="match status" value="1"/>
</dbReference>
<proteinExistence type="inferred from homology"/>
<dbReference type="PANTHER" id="PTHR42760">
    <property type="entry name" value="SHORT-CHAIN DEHYDROGENASES/REDUCTASES FAMILY MEMBER"/>
    <property type="match status" value="1"/>
</dbReference>
<dbReference type="PRINTS" id="PR00081">
    <property type="entry name" value="GDHRDH"/>
</dbReference>
<evidence type="ECO:0000313" key="5">
    <source>
        <dbReference type="Proteomes" id="UP001055712"/>
    </source>
</evidence>
<dbReference type="Gene3D" id="3.40.50.720">
    <property type="entry name" value="NAD(P)-binding Rossmann-like Domain"/>
    <property type="match status" value="1"/>
</dbReference>
<dbReference type="Pfam" id="PF13561">
    <property type="entry name" value="adh_short_C2"/>
    <property type="match status" value="1"/>
</dbReference>
<dbReference type="InterPro" id="IPR036291">
    <property type="entry name" value="NAD(P)-bd_dom_sf"/>
</dbReference>
<reference evidence="4" key="1">
    <citation type="journal article" date="2019" name="Plant J.">
        <title>Chlorella vulgaris genome assembly and annotation reveals the molecular basis for metabolic acclimation to high light conditions.</title>
        <authorList>
            <person name="Cecchin M."/>
            <person name="Marcolungo L."/>
            <person name="Rossato M."/>
            <person name="Girolomoni L."/>
            <person name="Cosentino E."/>
            <person name="Cuine S."/>
            <person name="Li-Beisson Y."/>
            <person name="Delledonne M."/>
            <person name="Ballottari M."/>
        </authorList>
    </citation>
    <scope>NUCLEOTIDE SEQUENCE</scope>
    <source>
        <strain evidence="4">211/11P</strain>
    </source>
</reference>
<protein>
    <submittedName>
        <fullName evidence="4">Uncharacterized protein</fullName>
    </submittedName>
</protein>
<accession>A0A9D4TLG9</accession>
<evidence type="ECO:0000256" key="1">
    <source>
        <dbReference type="ARBA" id="ARBA00006484"/>
    </source>
</evidence>
<dbReference type="PANTHER" id="PTHR42760:SF133">
    <property type="entry name" value="3-OXOACYL-[ACYL-CARRIER-PROTEIN] REDUCTASE"/>
    <property type="match status" value="1"/>
</dbReference>
<sequence>MSLCAANGRLARLRGHLDVDTSPMSQSEISSAAVGGLAAATTSGKSCGGAQPAHKKCYNFEPGRLLLDQVAIITGAGGGIGRATAILFAQQGAKVVVSDLDASKADATADFIRNSCGTALSVPGDVTDPSFPPKVVAAAVAAYGGLHILVNNAGYTWDGMLHKQSEKQWEAMLAVHCTAPFRLIQAASPHMRDAAKRELEQQGRPHPRCILNVSSVSGVHGSVGQANYGTAKAGVVGLTKSVAKEWGPLGIRCNALTFGYINTRLVQSKEKGASIEVAGQQVPLGIPQASGVAAAMKQMIALGRVGAPEEAAGAMLLLASPYASYITGQALEVTGGGWM</sequence>
<dbReference type="Pfam" id="PF00106">
    <property type="entry name" value="adh_short"/>
    <property type="match status" value="1"/>
</dbReference>
<dbReference type="GO" id="GO:0016616">
    <property type="term" value="F:oxidoreductase activity, acting on the CH-OH group of donors, NAD or NADP as acceptor"/>
    <property type="evidence" value="ECO:0007669"/>
    <property type="project" value="TreeGrafter"/>
</dbReference>
<dbReference type="SUPFAM" id="SSF51735">
    <property type="entry name" value="NAD(P)-binding Rossmann-fold domains"/>
    <property type="match status" value="1"/>
</dbReference>
<dbReference type="GO" id="GO:0048038">
    <property type="term" value="F:quinone binding"/>
    <property type="evidence" value="ECO:0007669"/>
    <property type="project" value="TreeGrafter"/>
</dbReference>